<accession>A0A4C1X2F4</accession>
<reference evidence="2 3" key="1">
    <citation type="journal article" date="2019" name="Commun. Biol.">
        <title>The bagworm genome reveals a unique fibroin gene that provides high tensile strength.</title>
        <authorList>
            <person name="Kono N."/>
            <person name="Nakamura H."/>
            <person name="Ohtoshi R."/>
            <person name="Tomita M."/>
            <person name="Numata K."/>
            <person name="Arakawa K."/>
        </authorList>
    </citation>
    <scope>NUCLEOTIDE SEQUENCE [LARGE SCALE GENOMIC DNA]</scope>
</reference>
<dbReference type="EMBL" id="BGZK01000710">
    <property type="protein sequence ID" value="GBP57152.1"/>
    <property type="molecule type" value="Genomic_DNA"/>
</dbReference>
<protein>
    <submittedName>
        <fullName evidence="2">Uncharacterized protein</fullName>
    </submittedName>
</protein>
<dbReference type="AlphaFoldDB" id="A0A4C1X2F4"/>
<gene>
    <name evidence="2" type="ORF">EVAR_37831_1</name>
</gene>
<evidence type="ECO:0000313" key="3">
    <source>
        <dbReference type="Proteomes" id="UP000299102"/>
    </source>
</evidence>
<sequence>MAAEHTVFVNGAVHVSHDRPRRQFSGGGPRGSMSLRTTYDPDYFRKVFQSTLSAGERCMRSELANCTNGSLLQILNIRGDSPEQDAIRHVPMETAKINWSSSFDV</sequence>
<keyword evidence="3" id="KW-1185">Reference proteome</keyword>
<evidence type="ECO:0000313" key="2">
    <source>
        <dbReference type="EMBL" id="GBP57152.1"/>
    </source>
</evidence>
<dbReference type="Proteomes" id="UP000299102">
    <property type="component" value="Unassembled WGS sequence"/>
</dbReference>
<proteinExistence type="predicted"/>
<name>A0A4C1X2F4_EUMVA</name>
<organism evidence="2 3">
    <name type="scientific">Eumeta variegata</name>
    <name type="common">Bagworm moth</name>
    <name type="synonym">Eumeta japonica</name>
    <dbReference type="NCBI Taxonomy" id="151549"/>
    <lineage>
        <taxon>Eukaryota</taxon>
        <taxon>Metazoa</taxon>
        <taxon>Ecdysozoa</taxon>
        <taxon>Arthropoda</taxon>
        <taxon>Hexapoda</taxon>
        <taxon>Insecta</taxon>
        <taxon>Pterygota</taxon>
        <taxon>Neoptera</taxon>
        <taxon>Endopterygota</taxon>
        <taxon>Lepidoptera</taxon>
        <taxon>Glossata</taxon>
        <taxon>Ditrysia</taxon>
        <taxon>Tineoidea</taxon>
        <taxon>Psychidae</taxon>
        <taxon>Oiketicinae</taxon>
        <taxon>Eumeta</taxon>
    </lineage>
</organism>
<feature type="region of interest" description="Disordered" evidence="1">
    <location>
        <begin position="18"/>
        <end position="37"/>
    </location>
</feature>
<evidence type="ECO:0000256" key="1">
    <source>
        <dbReference type="SAM" id="MobiDB-lite"/>
    </source>
</evidence>
<comment type="caution">
    <text evidence="2">The sequence shown here is derived from an EMBL/GenBank/DDBJ whole genome shotgun (WGS) entry which is preliminary data.</text>
</comment>